<dbReference type="AlphaFoldDB" id="A0A8T0DA84"/>
<comment type="caution">
    <text evidence="12">The sequence shown here is derived from an EMBL/GenBank/DDBJ whole genome shotgun (WGS) entry which is preliminary data.</text>
</comment>
<dbReference type="InterPro" id="IPR027417">
    <property type="entry name" value="P-loop_NTPase"/>
</dbReference>
<evidence type="ECO:0000313" key="12">
    <source>
        <dbReference type="EMBL" id="KAF8564759.1"/>
    </source>
</evidence>
<evidence type="ECO:0000256" key="3">
    <source>
        <dbReference type="ARBA" id="ARBA00020256"/>
    </source>
</evidence>
<comment type="subcellular location">
    <subcellularLocation>
        <location evidence="1">Endoplasmic reticulum membrane</location>
        <topology evidence="1">Single-pass membrane protein</topology>
    </subcellularLocation>
</comment>
<evidence type="ECO:0000256" key="1">
    <source>
        <dbReference type="ARBA" id="ARBA00004389"/>
    </source>
</evidence>
<evidence type="ECO:0000256" key="8">
    <source>
        <dbReference type="ARBA" id="ARBA00023134"/>
    </source>
</evidence>
<evidence type="ECO:0000256" key="5">
    <source>
        <dbReference type="ARBA" id="ARBA00022741"/>
    </source>
</evidence>
<proteinExistence type="inferred from homology"/>
<dbReference type="GO" id="GO:0034067">
    <property type="term" value="P:protein localization to Golgi apparatus"/>
    <property type="evidence" value="ECO:0007669"/>
    <property type="project" value="TreeGrafter"/>
</dbReference>
<dbReference type="Proteomes" id="UP000699462">
    <property type="component" value="Unassembled WGS sequence"/>
</dbReference>
<organism evidence="12 13">
    <name type="scientific">Paragonimus westermani</name>
    <dbReference type="NCBI Taxonomy" id="34504"/>
    <lineage>
        <taxon>Eukaryota</taxon>
        <taxon>Metazoa</taxon>
        <taxon>Spiralia</taxon>
        <taxon>Lophotrochozoa</taxon>
        <taxon>Platyhelminthes</taxon>
        <taxon>Trematoda</taxon>
        <taxon>Digenea</taxon>
        <taxon>Plagiorchiida</taxon>
        <taxon>Troglotremata</taxon>
        <taxon>Troglotrematidae</taxon>
        <taxon>Paragonimus</taxon>
    </lineage>
</organism>
<keyword evidence="13" id="KW-1185">Reference proteome</keyword>
<feature type="transmembrane region" description="Helical" evidence="11">
    <location>
        <begin position="6"/>
        <end position="26"/>
    </location>
</feature>
<accession>A0A8T0DA84</accession>
<comment type="similarity">
    <text evidence="2">Belongs to the SRP receptor beta subunit family.</text>
</comment>
<dbReference type="SUPFAM" id="SSF52540">
    <property type="entry name" value="P-loop containing nucleoside triphosphate hydrolases"/>
    <property type="match status" value="1"/>
</dbReference>
<reference evidence="12 13" key="1">
    <citation type="submission" date="2019-07" db="EMBL/GenBank/DDBJ databases">
        <title>Annotation for the trematode Paragonimus westermani.</title>
        <authorList>
            <person name="Choi Y.-J."/>
        </authorList>
    </citation>
    <scope>NUCLEOTIDE SEQUENCE [LARGE SCALE GENOMIC DNA]</scope>
    <source>
        <strain evidence="12">180907_Pwestermani</strain>
    </source>
</reference>
<dbReference type="GO" id="GO:0005794">
    <property type="term" value="C:Golgi apparatus"/>
    <property type="evidence" value="ECO:0007669"/>
    <property type="project" value="TreeGrafter"/>
</dbReference>
<keyword evidence="4 11" id="KW-0812">Transmembrane</keyword>
<evidence type="ECO:0000256" key="6">
    <source>
        <dbReference type="ARBA" id="ARBA00022824"/>
    </source>
</evidence>
<evidence type="ECO:0000256" key="2">
    <source>
        <dbReference type="ARBA" id="ARBA00005619"/>
    </source>
</evidence>
<name>A0A8T0DA84_9TREM</name>
<evidence type="ECO:0000256" key="7">
    <source>
        <dbReference type="ARBA" id="ARBA00022989"/>
    </source>
</evidence>
<keyword evidence="9 11" id="KW-0472">Membrane</keyword>
<dbReference type="PANTHER" id="PTHR45909:SF1">
    <property type="entry name" value="ADP-RIBOSYLATION FACTOR-RELATED PROTEIN 1"/>
    <property type="match status" value="1"/>
</dbReference>
<gene>
    <name evidence="12" type="ORF">P879_10726</name>
</gene>
<dbReference type="GO" id="GO:0005525">
    <property type="term" value="F:GTP binding"/>
    <property type="evidence" value="ECO:0007669"/>
    <property type="project" value="UniProtKB-KW"/>
</dbReference>
<sequence>MLQNVVLSVVVALVLCVITAVIFWIFKKQKGHSVLLLGICEAGKTSLFTKLIHNTDIVSYTSLKENCGAYKTEKRNLNIIDVPGHEKVRYECFRKYKSDLRALIFLIDSKNIQIELKDVAEYVLFLLMLPLRFLYNVLTDPQIAYGRYKVLIVCNKQDCTLAKGSVVIRSLLEKELNTLSLTRVGALAGLDPRCVSTPVFLTKPGSTFTFATTRIPIDFVECCVKTDITSVEQWLETI</sequence>
<evidence type="ECO:0000256" key="4">
    <source>
        <dbReference type="ARBA" id="ARBA00022692"/>
    </source>
</evidence>
<evidence type="ECO:0000256" key="11">
    <source>
        <dbReference type="SAM" id="Phobius"/>
    </source>
</evidence>
<dbReference type="CDD" id="cd04105">
    <property type="entry name" value="SR_beta"/>
    <property type="match status" value="1"/>
</dbReference>
<evidence type="ECO:0000256" key="9">
    <source>
        <dbReference type="ARBA" id="ARBA00023136"/>
    </source>
</evidence>
<dbReference type="PANTHER" id="PTHR45909">
    <property type="entry name" value="ADP-RIBOSYLATION FACTOR-RELATED PROTEIN 1"/>
    <property type="match status" value="1"/>
</dbReference>
<evidence type="ECO:0000313" key="13">
    <source>
        <dbReference type="Proteomes" id="UP000699462"/>
    </source>
</evidence>
<dbReference type="GO" id="GO:0005789">
    <property type="term" value="C:endoplasmic reticulum membrane"/>
    <property type="evidence" value="ECO:0007669"/>
    <property type="project" value="UniProtKB-SubCell"/>
</dbReference>
<keyword evidence="7 11" id="KW-1133">Transmembrane helix</keyword>
<keyword evidence="6" id="KW-0256">Endoplasmic reticulum</keyword>
<keyword evidence="5" id="KW-0547">Nucleotide-binding</keyword>
<dbReference type="Pfam" id="PF09439">
    <property type="entry name" value="SRPRB"/>
    <property type="match status" value="1"/>
</dbReference>
<dbReference type="Gene3D" id="3.40.50.300">
    <property type="entry name" value="P-loop containing nucleotide triphosphate hydrolases"/>
    <property type="match status" value="1"/>
</dbReference>
<dbReference type="InterPro" id="IPR024156">
    <property type="entry name" value="Small_GTPase_ARF"/>
</dbReference>
<evidence type="ECO:0000256" key="10">
    <source>
        <dbReference type="ARBA" id="ARBA00023170"/>
    </source>
</evidence>
<dbReference type="GO" id="GO:0043001">
    <property type="term" value="P:Golgi to plasma membrane protein transport"/>
    <property type="evidence" value="ECO:0007669"/>
    <property type="project" value="TreeGrafter"/>
</dbReference>
<keyword evidence="10" id="KW-0675">Receptor</keyword>
<dbReference type="GO" id="GO:0003924">
    <property type="term" value="F:GTPase activity"/>
    <property type="evidence" value="ECO:0007669"/>
    <property type="project" value="TreeGrafter"/>
</dbReference>
<dbReference type="OrthoDB" id="41266at2759"/>
<protein>
    <recommendedName>
        <fullName evidence="3">Signal recognition particle receptor subunit beta</fullName>
    </recommendedName>
</protein>
<dbReference type="GO" id="GO:0006886">
    <property type="term" value="P:intracellular protein transport"/>
    <property type="evidence" value="ECO:0007669"/>
    <property type="project" value="TreeGrafter"/>
</dbReference>
<keyword evidence="8" id="KW-0342">GTP-binding</keyword>
<dbReference type="InterPro" id="IPR019009">
    <property type="entry name" value="SRP_receptor_beta_su"/>
</dbReference>
<dbReference type="EMBL" id="JTDF01007937">
    <property type="protein sequence ID" value="KAF8564759.1"/>
    <property type="molecule type" value="Genomic_DNA"/>
</dbReference>